<dbReference type="Pfam" id="PF24517">
    <property type="entry name" value="CBM96"/>
    <property type="match status" value="1"/>
</dbReference>
<evidence type="ECO:0000313" key="6">
    <source>
        <dbReference type="EMBL" id="OAA68568.1"/>
    </source>
</evidence>
<dbReference type="InterPro" id="IPR055372">
    <property type="entry name" value="CBM96"/>
</dbReference>
<sequence length="749" mass="81600">MKTSGTAVVAAFWAGLAMATTYPVIDPNLTPSTPRHPSISHVDVSRSKYGKPVLYVDGSPFFYNGIQLRSDNLRLVWNMTPEAIGQTYKVTADAGFTVANTQLYWMDVQPDSSFSASESTYIQGGASSSANFATSTNGKISYNSGNATAQSLAYLKFDFRSYSLKQIDAAKIRVYVPATADNSTALFANLYGISNNTWSAATLTWDNAPNHNGINVTGDGDYWLASSSPSWDPILSASYYDFDASDFIINHCPDKIASFILQPQVNETSLINGASVAGALSAKAPSLWLSSSASWDYSYVDTLLGWGDDAQLKLEFLWFGSDTSGATIDNRVPYFVYKHVLTQKVQADGTVVPMMVKNHGDPYGVYWYLADKNDFALRALEKTVLKNVMNHVAEYNRAHGNRKTLVGIDVSNEAFVDKMQSATGGGTIYENPVTWSARPKFASEAAFVQRTMWEFQVNLANAVKESNYPVWTRSNINSGQTVQITYNEEMRANGGTSVDFGGLDPYMKNATQLWQFGHEQVAIGGTNVNWATGANIPMIMENGGDYTNAEWLTLATVAGGGYYNVYDFMDQETFGMWVPADVAARNFTPVPAGPYVAGVVSTNKLLQSLSADLATKVPNGAGGTDLVFFNALDAGTNLTDRLWSLPVTYAPTTGGVGIGIVRSRVNLVLATTRDASFTLKDITPYGIASVQYSRADGSGRCKREEKRETAGGNSRCSGKYPYKISGRDIIIQLTQDTLVSIELRRPLFK</sequence>
<dbReference type="EMBL" id="AZHD01000001">
    <property type="protein sequence ID" value="OAA68568.1"/>
    <property type="molecule type" value="Genomic_DNA"/>
</dbReference>
<feature type="signal peptide" evidence="4">
    <location>
        <begin position="1"/>
        <end position="19"/>
    </location>
</feature>
<accession>A0A168ACN8</accession>
<feature type="domain" description="Carbohydrate-binding module family 96" evidence="5">
    <location>
        <begin position="112"/>
        <end position="268"/>
    </location>
</feature>
<evidence type="ECO:0000256" key="4">
    <source>
        <dbReference type="SAM" id="SignalP"/>
    </source>
</evidence>
<keyword evidence="2" id="KW-0964">Secreted</keyword>
<comment type="subcellular location">
    <subcellularLocation>
        <location evidence="1">Secreted</location>
    </subcellularLocation>
</comment>
<organism evidence="6 7">
    <name type="scientific">Niveomyces insectorum RCEF 264</name>
    <dbReference type="NCBI Taxonomy" id="1081102"/>
    <lineage>
        <taxon>Eukaryota</taxon>
        <taxon>Fungi</taxon>
        <taxon>Dikarya</taxon>
        <taxon>Ascomycota</taxon>
        <taxon>Pezizomycotina</taxon>
        <taxon>Sordariomycetes</taxon>
        <taxon>Hypocreomycetidae</taxon>
        <taxon>Hypocreales</taxon>
        <taxon>Cordycipitaceae</taxon>
        <taxon>Niveomyces</taxon>
    </lineage>
</organism>
<evidence type="ECO:0000256" key="3">
    <source>
        <dbReference type="ARBA" id="ARBA00022729"/>
    </source>
</evidence>
<dbReference type="Gene3D" id="3.20.20.80">
    <property type="entry name" value="Glycosidases"/>
    <property type="match status" value="1"/>
</dbReference>
<comment type="caution">
    <text evidence="6">The sequence shown here is derived from an EMBL/GenBank/DDBJ whole genome shotgun (WGS) entry which is preliminary data.</text>
</comment>
<evidence type="ECO:0000256" key="1">
    <source>
        <dbReference type="ARBA" id="ARBA00004613"/>
    </source>
</evidence>
<evidence type="ECO:0000259" key="5">
    <source>
        <dbReference type="Pfam" id="PF24517"/>
    </source>
</evidence>
<keyword evidence="3 4" id="KW-0732">Signal</keyword>
<reference evidence="6 7" key="1">
    <citation type="journal article" date="2016" name="Genome Biol. Evol.">
        <title>Divergent and convergent evolution of fungal pathogenicity.</title>
        <authorList>
            <person name="Shang Y."/>
            <person name="Xiao G."/>
            <person name="Zheng P."/>
            <person name="Cen K."/>
            <person name="Zhan S."/>
            <person name="Wang C."/>
        </authorList>
    </citation>
    <scope>NUCLEOTIDE SEQUENCE [LARGE SCALE GENOMIC DNA]</scope>
    <source>
        <strain evidence="6 7">RCEF 264</strain>
    </source>
</reference>
<evidence type="ECO:0000313" key="7">
    <source>
        <dbReference type="Proteomes" id="UP000076874"/>
    </source>
</evidence>
<name>A0A168ACN8_9HYPO</name>
<dbReference type="OrthoDB" id="5152227at2759"/>
<evidence type="ECO:0000256" key="2">
    <source>
        <dbReference type="ARBA" id="ARBA00022525"/>
    </source>
</evidence>
<feature type="chain" id="PRO_5007895241" description="Carbohydrate-binding module family 96 domain-containing protein" evidence="4">
    <location>
        <begin position="20"/>
        <end position="749"/>
    </location>
</feature>
<keyword evidence="7" id="KW-1185">Reference proteome</keyword>
<dbReference type="GO" id="GO:0005576">
    <property type="term" value="C:extracellular region"/>
    <property type="evidence" value="ECO:0007669"/>
    <property type="project" value="UniProtKB-SubCell"/>
</dbReference>
<proteinExistence type="predicted"/>
<dbReference type="AlphaFoldDB" id="A0A168ACN8"/>
<dbReference type="Proteomes" id="UP000076874">
    <property type="component" value="Unassembled WGS sequence"/>
</dbReference>
<gene>
    <name evidence="6" type="ORF">SPI_00763</name>
</gene>
<protein>
    <recommendedName>
        <fullName evidence="5">Carbohydrate-binding module family 96 domain-containing protein</fullName>
    </recommendedName>
</protein>